<reference evidence="1 2" key="1">
    <citation type="journal article" date="2021" name="Hortic Res">
        <title>Chromosome-scale assembly of the Dendrobium chrysotoxum genome enhances the understanding of orchid evolution.</title>
        <authorList>
            <person name="Zhang Y."/>
            <person name="Zhang G.Q."/>
            <person name="Zhang D."/>
            <person name="Liu X.D."/>
            <person name="Xu X.Y."/>
            <person name="Sun W.H."/>
            <person name="Yu X."/>
            <person name="Zhu X."/>
            <person name="Wang Z.W."/>
            <person name="Zhao X."/>
            <person name="Zhong W.Y."/>
            <person name="Chen H."/>
            <person name="Yin W.L."/>
            <person name="Huang T."/>
            <person name="Niu S.C."/>
            <person name="Liu Z.J."/>
        </authorList>
    </citation>
    <scope>NUCLEOTIDE SEQUENCE [LARGE SCALE GENOMIC DNA]</scope>
    <source>
        <strain evidence="1">Lindl</strain>
    </source>
</reference>
<organism evidence="1 2">
    <name type="scientific">Dendrobium chrysotoxum</name>
    <name type="common">Orchid</name>
    <dbReference type="NCBI Taxonomy" id="161865"/>
    <lineage>
        <taxon>Eukaryota</taxon>
        <taxon>Viridiplantae</taxon>
        <taxon>Streptophyta</taxon>
        <taxon>Embryophyta</taxon>
        <taxon>Tracheophyta</taxon>
        <taxon>Spermatophyta</taxon>
        <taxon>Magnoliopsida</taxon>
        <taxon>Liliopsida</taxon>
        <taxon>Asparagales</taxon>
        <taxon>Orchidaceae</taxon>
        <taxon>Epidendroideae</taxon>
        <taxon>Malaxideae</taxon>
        <taxon>Dendrobiinae</taxon>
        <taxon>Dendrobium</taxon>
    </lineage>
</organism>
<dbReference type="Proteomes" id="UP000775213">
    <property type="component" value="Unassembled WGS sequence"/>
</dbReference>
<sequence length="71" mass="8221">MTKVMPKVLEELMRNNDVEFTCFTMDINMDWAFKIVKDVAFNIIKNHHPLPVGIIQSLVIGYSQDNTTNHL</sequence>
<comment type="caution">
    <text evidence="1">The sequence shown here is derived from an EMBL/GenBank/DDBJ whole genome shotgun (WGS) entry which is preliminary data.</text>
</comment>
<gene>
    <name evidence="1" type="ORF">IEQ34_008340</name>
</gene>
<dbReference type="EMBL" id="JAGFBR010000009">
    <property type="protein sequence ID" value="KAH0460765.1"/>
    <property type="molecule type" value="Genomic_DNA"/>
</dbReference>
<evidence type="ECO:0000313" key="2">
    <source>
        <dbReference type="Proteomes" id="UP000775213"/>
    </source>
</evidence>
<protein>
    <submittedName>
        <fullName evidence="1">Uncharacterized protein</fullName>
    </submittedName>
</protein>
<name>A0AAV7GXH5_DENCH</name>
<keyword evidence="2" id="KW-1185">Reference proteome</keyword>
<evidence type="ECO:0000313" key="1">
    <source>
        <dbReference type="EMBL" id="KAH0460765.1"/>
    </source>
</evidence>
<dbReference type="AlphaFoldDB" id="A0AAV7GXH5"/>
<accession>A0AAV7GXH5</accession>
<proteinExistence type="predicted"/>